<proteinExistence type="predicted"/>
<accession>A0A0S3EX94</accession>
<keyword evidence="3" id="KW-1185">Reference proteome</keyword>
<organism evidence="2 3">
    <name type="scientific">Sphingobium baderi</name>
    <dbReference type="NCBI Taxonomy" id="1332080"/>
    <lineage>
        <taxon>Bacteria</taxon>
        <taxon>Pseudomonadati</taxon>
        <taxon>Pseudomonadota</taxon>
        <taxon>Alphaproteobacteria</taxon>
        <taxon>Sphingomonadales</taxon>
        <taxon>Sphingomonadaceae</taxon>
        <taxon>Sphingobium</taxon>
    </lineage>
</organism>
<dbReference type="OrthoDB" id="7478655at2"/>
<name>A0A0S3EX94_9SPHN</name>
<dbReference type="KEGG" id="sbd:ATN00_06735"/>
<dbReference type="EMBL" id="CP013264">
    <property type="protein sequence ID" value="ALR20048.1"/>
    <property type="molecule type" value="Genomic_DNA"/>
</dbReference>
<feature type="region of interest" description="Disordered" evidence="1">
    <location>
        <begin position="1"/>
        <end position="54"/>
    </location>
</feature>
<dbReference type="STRING" id="1332080.ATN00_06735"/>
<protein>
    <submittedName>
        <fullName evidence="2">Uncharacterized protein</fullName>
    </submittedName>
</protein>
<dbReference type="RefSeq" id="WP_062063410.1">
    <property type="nucleotide sequence ID" value="NZ_CP013264.1"/>
</dbReference>
<gene>
    <name evidence="2" type="ORF">ATN00_06735</name>
</gene>
<dbReference type="AlphaFoldDB" id="A0A0S3EX94"/>
<dbReference type="Proteomes" id="UP000056968">
    <property type="component" value="Chromosome"/>
</dbReference>
<sequence length="156" mass="16293">MSDYLSKSEISSADRASARPNAVPAVSAAQSVTVKPDNGDAAASRGRAPALPARDQAAFEEEIAGAAEYARIHAEIADIMADMRTDPAASVAAATSRIEAMLPTPIIIVPLPPASKEAVESTVMLARRMADQSRYAHAAQAHMKRGTVDQILSAVV</sequence>
<reference evidence="2 3" key="1">
    <citation type="submission" date="2015-11" db="EMBL/GenBank/DDBJ databases">
        <title>A Two-component Flavoprotein Monooxygenase System MeaXY Responsible for para-Hydroxylation of 2-Methyl-6-ethylaniline and 2,6-Diethylaniline in Sphingobium baderi DE-13.</title>
        <authorList>
            <person name="Cheng M."/>
            <person name="Meng Q."/>
            <person name="Yang Y."/>
            <person name="Chu C."/>
            <person name="Yan X."/>
            <person name="He J."/>
            <person name="Li S."/>
        </authorList>
    </citation>
    <scope>NUCLEOTIDE SEQUENCE [LARGE SCALE GENOMIC DNA]</scope>
    <source>
        <strain evidence="2 3">DE-13</strain>
    </source>
</reference>
<evidence type="ECO:0000313" key="2">
    <source>
        <dbReference type="EMBL" id="ALR20048.1"/>
    </source>
</evidence>
<evidence type="ECO:0000313" key="3">
    <source>
        <dbReference type="Proteomes" id="UP000056968"/>
    </source>
</evidence>
<evidence type="ECO:0000256" key="1">
    <source>
        <dbReference type="SAM" id="MobiDB-lite"/>
    </source>
</evidence>